<accession>A0A8E1WLP1</accession>
<evidence type="ECO:0000313" key="2">
    <source>
        <dbReference type="Proteomes" id="UP000532373"/>
    </source>
</evidence>
<comment type="caution">
    <text evidence="1">The sequence shown here is derived from an EMBL/GenBank/DDBJ whole genome shotgun (WGS) entry which is preliminary data.</text>
</comment>
<sequence>MLTEDQTAAVAFLLNAATHRDANKVELIETHIPTSFLLESAPSR</sequence>
<reference evidence="1 2" key="1">
    <citation type="submission" date="2020-08" db="EMBL/GenBank/DDBJ databases">
        <title>Genomic Encyclopedia of Type Strains, Phase IV (KMG-IV): sequencing the most valuable type-strain genomes for metagenomic binning, comparative biology and taxonomic classification.</title>
        <authorList>
            <person name="Goeker M."/>
        </authorList>
    </citation>
    <scope>NUCLEOTIDE SEQUENCE [LARGE SCALE GENOMIC DNA]</scope>
    <source>
        <strain evidence="1 2">DSM 17454</strain>
    </source>
</reference>
<name>A0A8E1WLP1_9HYPH</name>
<dbReference type="AlphaFoldDB" id="A0A8E1WLP1"/>
<organism evidence="1 2">
    <name type="scientific">Aminobacter carboxidus</name>
    <dbReference type="NCBI Taxonomy" id="376165"/>
    <lineage>
        <taxon>Bacteria</taxon>
        <taxon>Pseudomonadati</taxon>
        <taxon>Pseudomonadota</taxon>
        <taxon>Alphaproteobacteria</taxon>
        <taxon>Hyphomicrobiales</taxon>
        <taxon>Phyllobacteriaceae</taxon>
        <taxon>Aminobacter</taxon>
    </lineage>
</organism>
<evidence type="ECO:0000313" key="1">
    <source>
        <dbReference type="EMBL" id="MBB6469790.1"/>
    </source>
</evidence>
<proteinExistence type="predicted"/>
<dbReference type="Proteomes" id="UP000532373">
    <property type="component" value="Unassembled WGS sequence"/>
</dbReference>
<dbReference type="RefSeq" id="WP_281397555.1">
    <property type="nucleotide sequence ID" value="NZ_JACHGI010000019.1"/>
</dbReference>
<gene>
    <name evidence="1" type="ORF">HNQ96_005684</name>
</gene>
<protein>
    <submittedName>
        <fullName evidence="1">Uncharacterized protein</fullName>
    </submittedName>
</protein>
<dbReference type="EMBL" id="JACHGI010000019">
    <property type="protein sequence ID" value="MBB6469790.1"/>
    <property type="molecule type" value="Genomic_DNA"/>
</dbReference>